<dbReference type="PANTHER" id="PTHR13348:SF0">
    <property type="entry name" value="RIBONUCLEASE P PROTEIN SUBUNIT P29"/>
    <property type="match status" value="1"/>
</dbReference>
<dbReference type="GO" id="GO:0033204">
    <property type="term" value="F:ribonuclease P RNA binding"/>
    <property type="evidence" value="ECO:0007669"/>
    <property type="project" value="InterPro"/>
</dbReference>
<feature type="compositionally biased region" description="Polar residues" evidence="1">
    <location>
        <begin position="48"/>
        <end position="58"/>
    </location>
</feature>
<dbReference type="GO" id="GO:0000172">
    <property type="term" value="C:ribonuclease MRP complex"/>
    <property type="evidence" value="ECO:0007669"/>
    <property type="project" value="InterPro"/>
</dbReference>
<dbReference type="InterPro" id="IPR016848">
    <property type="entry name" value="RNase_P/MRP_Rpp29-subunit"/>
</dbReference>
<name>A0A834WJB4_9FABA</name>
<organism evidence="2 3">
    <name type="scientific">Senna tora</name>
    <dbReference type="NCBI Taxonomy" id="362788"/>
    <lineage>
        <taxon>Eukaryota</taxon>
        <taxon>Viridiplantae</taxon>
        <taxon>Streptophyta</taxon>
        <taxon>Embryophyta</taxon>
        <taxon>Tracheophyta</taxon>
        <taxon>Spermatophyta</taxon>
        <taxon>Magnoliopsida</taxon>
        <taxon>eudicotyledons</taxon>
        <taxon>Gunneridae</taxon>
        <taxon>Pentapetalae</taxon>
        <taxon>rosids</taxon>
        <taxon>fabids</taxon>
        <taxon>Fabales</taxon>
        <taxon>Fabaceae</taxon>
        <taxon>Caesalpinioideae</taxon>
        <taxon>Cassia clade</taxon>
        <taxon>Senna</taxon>
    </lineage>
</organism>
<feature type="region of interest" description="Disordered" evidence="1">
    <location>
        <begin position="31"/>
        <end position="67"/>
    </location>
</feature>
<evidence type="ECO:0000313" key="2">
    <source>
        <dbReference type="EMBL" id="KAF7824962.1"/>
    </source>
</evidence>
<proteinExistence type="predicted"/>
<dbReference type="EMBL" id="JAAIUW010000007">
    <property type="protein sequence ID" value="KAF7824962.1"/>
    <property type="molecule type" value="Genomic_DNA"/>
</dbReference>
<evidence type="ECO:0000256" key="1">
    <source>
        <dbReference type="SAM" id="MobiDB-lite"/>
    </source>
</evidence>
<sequence length="203" mass="22753">MAAESVTQDTRKRTLEALERRFAVAKAELLTQQKKGKKSINEDGKQHYTASHTSTDSSLHLCEPSDKPPLSTFSKKGNFTFSGHATLQDIEEGGPIYAQIPQTVHENLLTTKEKFSSGRGNSVDSILHEILQKGDSAQKYMQGSRSMKIDNWILLDNYVQGSGVSSGSHIRALRIHSKRSKKRMSMRQHKKHGTLDLPQELHK</sequence>
<dbReference type="GO" id="GO:0001682">
    <property type="term" value="P:tRNA 5'-leader removal"/>
    <property type="evidence" value="ECO:0007669"/>
    <property type="project" value="InterPro"/>
</dbReference>
<protein>
    <submittedName>
        <fullName evidence="2">Ribonuclease P protein subunit p29</fullName>
    </submittedName>
</protein>
<dbReference type="GO" id="GO:0030677">
    <property type="term" value="C:ribonuclease P complex"/>
    <property type="evidence" value="ECO:0007669"/>
    <property type="project" value="InterPro"/>
</dbReference>
<dbReference type="Proteomes" id="UP000634136">
    <property type="component" value="Unassembled WGS sequence"/>
</dbReference>
<evidence type="ECO:0000313" key="3">
    <source>
        <dbReference type="Proteomes" id="UP000634136"/>
    </source>
</evidence>
<feature type="region of interest" description="Disordered" evidence="1">
    <location>
        <begin position="170"/>
        <end position="203"/>
    </location>
</feature>
<accession>A0A834WJB4</accession>
<gene>
    <name evidence="2" type="ORF">G2W53_023106</name>
</gene>
<reference evidence="2" key="1">
    <citation type="submission" date="2020-09" db="EMBL/GenBank/DDBJ databases">
        <title>Genome-Enabled Discovery of Anthraquinone Biosynthesis in Senna tora.</title>
        <authorList>
            <person name="Kang S.-H."/>
            <person name="Pandey R.P."/>
            <person name="Lee C.-M."/>
            <person name="Sim J.-S."/>
            <person name="Jeong J.-T."/>
            <person name="Choi B.-S."/>
            <person name="Jung M."/>
            <person name="Ginzburg D."/>
            <person name="Zhao K."/>
            <person name="Won S.Y."/>
            <person name="Oh T.-J."/>
            <person name="Yu Y."/>
            <person name="Kim N.-H."/>
            <person name="Lee O.R."/>
            <person name="Lee T.-H."/>
            <person name="Bashyal P."/>
            <person name="Kim T.-S."/>
            <person name="Lee W.-H."/>
            <person name="Kawkins C."/>
            <person name="Kim C.-K."/>
            <person name="Kim J.S."/>
            <person name="Ahn B.O."/>
            <person name="Rhee S.Y."/>
            <person name="Sohng J.K."/>
        </authorList>
    </citation>
    <scope>NUCLEOTIDE SEQUENCE</scope>
    <source>
        <tissue evidence="2">Leaf</tissue>
    </source>
</reference>
<feature type="compositionally biased region" description="Basic residues" evidence="1">
    <location>
        <begin position="171"/>
        <end position="192"/>
    </location>
</feature>
<comment type="caution">
    <text evidence="2">The sequence shown here is derived from an EMBL/GenBank/DDBJ whole genome shotgun (WGS) entry which is preliminary data.</text>
</comment>
<keyword evidence="3" id="KW-1185">Reference proteome</keyword>
<dbReference type="GO" id="GO:0006364">
    <property type="term" value="P:rRNA processing"/>
    <property type="evidence" value="ECO:0007669"/>
    <property type="project" value="TreeGrafter"/>
</dbReference>
<dbReference type="PANTHER" id="PTHR13348">
    <property type="entry name" value="RIBONUCLEASE P SUBUNIT P29"/>
    <property type="match status" value="1"/>
</dbReference>
<dbReference type="OrthoDB" id="124041at2759"/>
<dbReference type="AlphaFoldDB" id="A0A834WJB4"/>